<keyword evidence="1" id="KW-1133">Transmembrane helix</keyword>
<keyword evidence="1" id="KW-0812">Transmembrane</keyword>
<organism evidence="2">
    <name type="scientific">Lutzomyia longipalpis</name>
    <name type="common">Sand fly</name>
    <dbReference type="NCBI Taxonomy" id="7200"/>
    <lineage>
        <taxon>Eukaryota</taxon>
        <taxon>Metazoa</taxon>
        <taxon>Ecdysozoa</taxon>
        <taxon>Arthropoda</taxon>
        <taxon>Hexapoda</taxon>
        <taxon>Insecta</taxon>
        <taxon>Pterygota</taxon>
        <taxon>Neoptera</taxon>
        <taxon>Endopterygota</taxon>
        <taxon>Diptera</taxon>
        <taxon>Nematocera</taxon>
        <taxon>Psychodoidea</taxon>
        <taxon>Psychodidae</taxon>
        <taxon>Lutzomyia</taxon>
        <taxon>Lutzomyia</taxon>
    </lineage>
</organism>
<sequence>MIFFFTSKGFLWAFFFIKAQNVYFRVNLRILFFFFINNRKKMQKNSIERGRDLDFTFKGKFVTVACNLQRCSMK</sequence>
<proteinExistence type="predicted"/>
<dbReference type="AlphaFoldDB" id="A0A7G3AH87"/>
<name>A0A7G3AH87_LUTLO</name>
<protein>
    <submittedName>
        <fullName evidence="2">Putative secreted protein</fullName>
    </submittedName>
</protein>
<evidence type="ECO:0000313" key="2">
    <source>
        <dbReference type="EMBL" id="MBC1173402.1"/>
    </source>
</evidence>
<feature type="transmembrane region" description="Helical" evidence="1">
    <location>
        <begin position="12"/>
        <end position="36"/>
    </location>
</feature>
<reference evidence="2" key="1">
    <citation type="journal article" date="2020" name="BMC">
        <title>Leishmania infection induces a limited differential gene expression in the sand fly midgut.</title>
        <authorList>
            <person name="Coutinho-Abreu I.V."/>
            <person name="Serafim T.D."/>
            <person name="Meneses C."/>
            <person name="Kamhawi S."/>
            <person name="Oliveira F."/>
            <person name="Valenzuela J.G."/>
        </authorList>
    </citation>
    <scope>NUCLEOTIDE SEQUENCE</scope>
    <source>
        <strain evidence="2">Jacobina</strain>
        <tissue evidence="2">Midgut</tissue>
    </source>
</reference>
<dbReference type="EMBL" id="GITU01004699">
    <property type="protein sequence ID" value="MBC1173402.1"/>
    <property type="molecule type" value="Transcribed_RNA"/>
</dbReference>
<evidence type="ECO:0000256" key="1">
    <source>
        <dbReference type="SAM" id="Phobius"/>
    </source>
</evidence>
<keyword evidence="1" id="KW-0472">Membrane</keyword>
<accession>A0A7G3AH87</accession>